<evidence type="ECO:0000313" key="2">
    <source>
        <dbReference type="EMBL" id="SFS53353.1"/>
    </source>
</evidence>
<dbReference type="OrthoDB" id="676710at2"/>
<reference evidence="3" key="1">
    <citation type="submission" date="2016-10" db="EMBL/GenBank/DDBJ databases">
        <authorList>
            <person name="Varghese N."/>
            <person name="Submissions S."/>
        </authorList>
    </citation>
    <scope>NUCLEOTIDE SEQUENCE [LARGE SCALE GENOMIC DNA]</scope>
    <source>
        <strain evidence="3">DSM 24450</strain>
    </source>
</reference>
<evidence type="ECO:0000259" key="1">
    <source>
        <dbReference type="Pfam" id="PF22311"/>
    </source>
</evidence>
<dbReference type="Pfam" id="PF22311">
    <property type="entry name" value="DUF6970"/>
    <property type="match status" value="1"/>
</dbReference>
<feature type="domain" description="DUF6970" evidence="1">
    <location>
        <begin position="41"/>
        <end position="115"/>
    </location>
</feature>
<protein>
    <recommendedName>
        <fullName evidence="1">DUF6970 domain-containing protein</fullName>
    </recommendedName>
</protein>
<dbReference type="InterPro" id="IPR054243">
    <property type="entry name" value="DUF6970"/>
</dbReference>
<organism evidence="2 3">
    <name type="scientific">Lutibacter maritimus</name>
    <dbReference type="NCBI Taxonomy" id="593133"/>
    <lineage>
        <taxon>Bacteria</taxon>
        <taxon>Pseudomonadati</taxon>
        <taxon>Bacteroidota</taxon>
        <taxon>Flavobacteriia</taxon>
        <taxon>Flavobacteriales</taxon>
        <taxon>Flavobacteriaceae</taxon>
        <taxon>Lutibacter</taxon>
    </lineage>
</organism>
<evidence type="ECO:0000313" key="3">
    <source>
        <dbReference type="Proteomes" id="UP000199312"/>
    </source>
</evidence>
<keyword evidence="3" id="KW-1185">Reference proteome</keyword>
<dbReference type="EMBL" id="FOZP01000004">
    <property type="protein sequence ID" value="SFS53353.1"/>
    <property type="molecule type" value="Genomic_DNA"/>
</dbReference>
<sequence>MKRYLKFILVAIILISELTGCQTDQTSDEIPACIKNKITTILNNAVSNPPTQIWKWEVDGKTYFYITADCCDQFNYLYTTNCEIVCAPDGGFTGNGDGNCPTFNTEIKKTLVWEDQRN</sequence>
<dbReference type="AlphaFoldDB" id="A0A1I6QLR0"/>
<gene>
    <name evidence="2" type="ORF">SAMN04488006_1897</name>
</gene>
<dbReference type="Proteomes" id="UP000199312">
    <property type="component" value="Unassembled WGS sequence"/>
</dbReference>
<proteinExistence type="predicted"/>
<dbReference type="RefSeq" id="WP_090225294.1">
    <property type="nucleotide sequence ID" value="NZ_FOZP01000004.1"/>
</dbReference>
<name>A0A1I6QLR0_9FLAO</name>
<accession>A0A1I6QLR0</accession>